<evidence type="ECO:0000313" key="8">
    <source>
        <dbReference type="Proteomes" id="UP000664795"/>
    </source>
</evidence>
<sequence length="410" mass="45204">MWAETGSELVALSELIRVTVLSWRQRGANIIGFGMGGALFCFLLFFAYDRLEGAGFLKLDQTSVHLFYIIGVCCVPIAMSLYLARTFVATQRRLTGQLLEIQRLSKQSFGQEQDRQQLLMKQKDMLAQQVAERTAQLQQSLDELRTTQDQLVQKEKMASLGELTAGIAHEIQNPLNFVNNFSEVSTELVKELEEEREKGADRDTELEAELLADLNLNLSKISHHGQRASAIVRSMLQHSRTSTGQREPTDINELADEYLRLSYHGLRAKEKSFNATMDTDFAADLPSVSVVGQDIGRVLLNLFNNAFYAVQQKYLSGAGGAGYQPSVRVQTRAVPGGVEVRVSDNGVGMNEEVAQKLFQPFFTTKPAGSGTGLGLSLSYDIITKGHGGSLRAESTEGEGATFIVMIPNAR</sequence>
<comment type="catalytic activity">
    <reaction evidence="1">
        <text>ATP + protein L-histidine = ADP + protein N-phospho-L-histidine.</text>
        <dbReference type="EC" id="2.7.13.3"/>
    </reaction>
</comment>
<keyword evidence="7" id="KW-0808">Transferase</keyword>
<evidence type="ECO:0000256" key="4">
    <source>
        <dbReference type="SAM" id="Coils"/>
    </source>
</evidence>
<evidence type="ECO:0000256" key="5">
    <source>
        <dbReference type="SAM" id="Phobius"/>
    </source>
</evidence>
<comment type="caution">
    <text evidence="7">The sequence shown here is derived from an EMBL/GenBank/DDBJ whole genome shotgun (WGS) entry which is preliminary data.</text>
</comment>
<dbReference type="Proteomes" id="UP000664795">
    <property type="component" value="Unassembled WGS sequence"/>
</dbReference>
<keyword evidence="7" id="KW-0418">Kinase</keyword>
<keyword evidence="8" id="KW-1185">Reference proteome</keyword>
<reference evidence="7 8" key="1">
    <citation type="submission" date="2021-03" db="EMBL/GenBank/DDBJ databases">
        <title>Fibrella sp. HMF5036 genome sequencing and assembly.</title>
        <authorList>
            <person name="Kang H."/>
            <person name="Kim H."/>
            <person name="Bae S."/>
            <person name="Joh K."/>
        </authorList>
    </citation>
    <scope>NUCLEOTIDE SEQUENCE [LARGE SCALE GENOMIC DNA]</scope>
    <source>
        <strain evidence="7 8">HMF5036</strain>
    </source>
</reference>
<dbReference type="AlphaFoldDB" id="A0A939G5Q0"/>
<evidence type="ECO:0000256" key="2">
    <source>
        <dbReference type="ARBA" id="ARBA00012438"/>
    </source>
</evidence>
<keyword evidence="4" id="KW-0175">Coiled coil</keyword>
<dbReference type="SMART" id="SM00388">
    <property type="entry name" value="HisKA"/>
    <property type="match status" value="1"/>
</dbReference>
<keyword evidence="5" id="KW-1133">Transmembrane helix</keyword>
<accession>A0A939G5Q0</accession>
<dbReference type="PRINTS" id="PR00344">
    <property type="entry name" value="BCTRLSENSOR"/>
</dbReference>
<feature type="transmembrane region" description="Helical" evidence="5">
    <location>
        <begin position="27"/>
        <end position="46"/>
    </location>
</feature>
<name>A0A939G5Q0_9BACT</name>
<dbReference type="SMART" id="SM00387">
    <property type="entry name" value="HATPase_c"/>
    <property type="match status" value="1"/>
</dbReference>
<dbReference type="SUPFAM" id="SSF47384">
    <property type="entry name" value="Homodimeric domain of signal transducing histidine kinase"/>
    <property type="match status" value="1"/>
</dbReference>
<dbReference type="Pfam" id="PF00512">
    <property type="entry name" value="HisKA"/>
    <property type="match status" value="1"/>
</dbReference>
<dbReference type="InterPro" id="IPR004358">
    <property type="entry name" value="Sig_transdc_His_kin-like_C"/>
</dbReference>
<dbReference type="GO" id="GO:0000155">
    <property type="term" value="F:phosphorelay sensor kinase activity"/>
    <property type="evidence" value="ECO:0007669"/>
    <property type="project" value="InterPro"/>
</dbReference>
<keyword evidence="5" id="KW-0472">Membrane</keyword>
<feature type="coiled-coil region" evidence="4">
    <location>
        <begin position="127"/>
        <end position="157"/>
    </location>
</feature>
<dbReference type="PANTHER" id="PTHR43065">
    <property type="entry name" value="SENSOR HISTIDINE KINASE"/>
    <property type="match status" value="1"/>
</dbReference>
<feature type="transmembrane region" description="Helical" evidence="5">
    <location>
        <begin position="66"/>
        <end position="84"/>
    </location>
</feature>
<dbReference type="EC" id="2.7.13.3" evidence="2"/>
<dbReference type="EMBL" id="JAFMYU010000013">
    <property type="protein sequence ID" value="MBO0932629.1"/>
    <property type="molecule type" value="Genomic_DNA"/>
</dbReference>
<dbReference type="InterPro" id="IPR036890">
    <property type="entry name" value="HATPase_C_sf"/>
</dbReference>
<protein>
    <recommendedName>
        <fullName evidence="2">histidine kinase</fullName>
        <ecNumber evidence="2">2.7.13.3</ecNumber>
    </recommendedName>
</protein>
<dbReference type="InterPro" id="IPR003661">
    <property type="entry name" value="HisK_dim/P_dom"/>
</dbReference>
<evidence type="ECO:0000256" key="1">
    <source>
        <dbReference type="ARBA" id="ARBA00000085"/>
    </source>
</evidence>
<dbReference type="PANTHER" id="PTHR43065:SF42">
    <property type="entry name" value="TWO-COMPONENT SENSOR PPRA"/>
    <property type="match status" value="1"/>
</dbReference>
<dbReference type="CDD" id="cd00082">
    <property type="entry name" value="HisKA"/>
    <property type="match status" value="1"/>
</dbReference>
<feature type="domain" description="Histidine kinase" evidence="6">
    <location>
        <begin position="166"/>
        <end position="410"/>
    </location>
</feature>
<organism evidence="7 8">
    <name type="scientific">Fibrella aquatilis</name>
    <dbReference type="NCBI Taxonomy" id="2817059"/>
    <lineage>
        <taxon>Bacteria</taxon>
        <taxon>Pseudomonadati</taxon>
        <taxon>Bacteroidota</taxon>
        <taxon>Cytophagia</taxon>
        <taxon>Cytophagales</taxon>
        <taxon>Spirosomataceae</taxon>
        <taxon>Fibrella</taxon>
    </lineage>
</organism>
<dbReference type="Pfam" id="PF02518">
    <property type="entry name" value="HATPase_c"/>
    <property type="match status" value="1"/>
</dbReference>
<keyword evidence="5" id="KW-0812">Transmembrane</keyword>
<evidence type="ECO:0000313" key="7">
    <source>
        <dbReference type="EMBL" id="MBO0932629.1"/>
    </source>
</evidence>
<dbReference type="PROSITE" id="PS50109">
    <property type="entry name" value="HIS_KIN"/>
    <property type="match status" value="1"/>
</dbReference>
<evidence type="ECO:0000256" key="3">
    <source>
        <dbReference type="ARBA" id="ARBA00022553"/>
    </source>
</evidence>
<dbReference type="SUPFAM" id="SSF55874">
    <property type="entry name" value="ATPase domain of HSP90 chaperone/DNA topoisomerase II/histidine kinase"/>
    <property type="match status" value="1"/>
</dbReference>
<proteinExistence type="predicted"/>
<keyword evidence="3" id="KW-0597">Phosphoprotein</keyword>
<gene>
    <name evidence="7" type="ORF">J2I48_16590</name>
</gene>
<dbReference type="Gene3D" id="3.30.565.10">
    <property type="entry name" value="Histidine kinase-like ATPase, C-terminal domain"/>
    <property type="match status" value="1"/>
</dbReference>
<dbReference type="InterPro" id="IPR005467">
    <property type="entry name" value="His_kinase_dom"/>
</dbReference>
<evidence type="ECO:0000259" key="6">
    <source>
        <dbReference type="PROSITE" id="PS50109"/>
    </source>
</evidence>
<dbReference type="Gene3D" id="1.10.287.130">
    <property type="match status" value="1"/>
</dbReference>
<dbReference type="InterPro" id="IPR003594">
    <property type="entry name" value="HATPase_dom"/>
</dbReference>
<dbReference type="InterPro" id="IPR036097">
    <property type="entry name" value="HisK_dim/P_sf"/>
</dbReference>